<feature type="compositionally biased region" description="Basic and acidic residues" evidence="1">
    <location>
        <begin position="219"/>
        <end position="232"/>
    </location>
</feature>
<feature type="compositionally biased region" description="Basic and acidic residues" evidence="1">
    <location>
        <begin position="119"/>
        <end position="130"/>
    </location>
</feature>
<sequence length="232" mass="24820">MAAVGAEVSGLLTSGVFGFFLLLLLLSIFLTALCSECSRRSFELRDSTADREPSSLIRVVKLEDAMVARENPMIGEIQYDEKEFNPSEGSTVSVSPWRSHLGELQNHQDVQTNGSAVKTESDSESAKDVHSPPPPDHIYHTIGGGGGGGGGGGRSRSDADLSSAPTNQEPGEERSAAAGEPIDRNSVYAQVSKKARPTTPPAHTPEEAAEQEESSPPLPDRKSQLEDERHKD</sequence>
<feature type="region of interest" description="Disordered" evidence="1">
    <location>
        <begin position="105"/>
        <end position="232"/>
    </location>
</feature>
<feature type="compositionally biased region" description="Polar residues" evidence="1">
    <location>
        <begin position="105"/>
        <end position="118"/>
    </location>
</feature>
<evidence type="ECO:0000313" key="3">
    <source>
        <dbReference type="RefSeq" id="XP_029283610.1"/>
    </source>
</evidence>
<proteinExistence type="predicted"/>
<dbReference type="AlphaFoldDB" id="A0A6J2PDB3"/>
<evidence type="ECO:0000256" key="1">
    <source>
        <dbReference type="SAM" id="MobiDB-lite"/>
    </source>
</evidence>
<protein>
    <submittedName>
        <fullName evidence="3">Uncharacterized protein LOC115005805 isoform X2</fullName>
    </submittedName>
</protein>
<reference evidence="3" key="1">
    <citation type="submission" date="2025-08" db="UniProtKB">
        <authorList>
            <consortium name="RefSeq"/>
        </authorList>
    </citation>
    <scope>IDENTIFICATION</scope>
</reference>
<evidence type="ECO:0000313" key="2">
    <source>
        <dbReference type="Proteomes" id="UP000504630"/>
    </source>
</evidence>
<accession>A0A6J2PDB3</accession>
<gene>
    <name evidence="3" type="primary">LOC115005805</name>
</gene>
<organism evidence="2 3">
    <name type="scientific">Cottoperca gobio</name>
    <name type="common">Frogmouth</name>
    <name type="synonym">Aphritis gobio</name>
    <dbReference type="NCBI Taxonomy" id="56716"/>
    <lineage>
        <taxon>Eukaryota</taxon>
        <taxon>Metazoa</taxon>
        <taxon>Chordata</taxon>
        <taxon>Craniata</taxon>
        <taxon>Vertebrata</taxon>
        <taxon>Euteleostomi</taxon>
        <taxon>Actinopterygii</taxon>
        <taxon>Neopterygii</taxon>
        <taxon>Teleostei</taxon>
        <taxon>Neoteleostei</taxon>
        <taxon>Acanthomorphata</taxon>
        <taxon>Eupercaria</taxon>
        <taxon>Perciformes</taxon>
        <taxon>Notothenioidei</taxon>
        <taxon>Bovichtidae</taxon>
        <taxon>Cottoperca</taxon>
    </lineage>
</organism>
<name>A0A6J2PDB3_COTGO</name>
<dbReference type="GeneID" id="115005805"/>
<dbReference type="Proteomes" id="UP000504630">
    <property type="component" value="Unplaced"/>
</dbReference>
<dbReference type="RefSeq" id="XP_029283610.1">
    <property type="nucleotide sequence ID" value="XM_029427750.1"/>
</dbReference>
<keyword evidence="2" id="KW-1185">Reference proteome</keyword>
<feature type="compositionally biased region" description="Gly residues" evidence="1">
    <location>
        <begin position="142"/>
        <end position="154"/>
    </location>
</feature>